<dbReference type="Proteomes" id="UP000518904">
    <property type="component" value="Unassembled WGS sequence"/>
</dbReference>
<evidence type="ECO:0000313" key="1">
    <source>
        <dbReference type="EMBL" id="NMU84175.1"/>
    </source>
</evidence>
<feature type="non-terminal residue" evidence="1">
    <location>
        <position position="57"/>
    </location>
</feature>
<proteinExistence type="predicted"/>
<evidence type="ECO:0000313" key="2">
    <source>
        <dbReference type="Proteomes" id="UP000518904"/>
    </source>
</evidence>
<reference evidence="1 2" key="1">
    <citation type="submission" date="2020-04" db="EMBL/GenBank/DDBJ databases">
        <title>Whole-genome sequencing of Vibrio spp. from China reveals different genetic environments of blaCTX-M-14 among diverse lineages.</title>
        <authorList>
            <person name="Zheng Z."/>
            <person name="Ye L."/>
            <person name="Chen S."/>
        </authorList>
    </citation>
    <scope>NUCLEOTIDE SEQUENCE [LARGE SCALE GENOMIC DNA]</scope>
    <source>
        <strain evidence="1 2">Vb0551</strain>
    </source>
</reference>
<keyword evidence="1" id="KW-0378">Hydrolase</keyword>
<comment type="caution">
    <text evidence="1">The sequence shown here is derived from an EMBL/GenBank/DDBJ whole genome shotgun (WGS) entry which is preliminary data.</text>
</comment>
<sequence>MALNEADTCRVYVTPKLKESGWENNPSTITEQYTFTDGRVQFKGSKVQRGEQKRADY</sequence>
<accession>A0A7Y0XCR6</accession>
<dbReference type="GO" id="GO:0004519">
    <property type="term" value="F:endonuclease activity"/>
    <property type="evidence" value="ECO:0007669"/>
    <property type="project" value="UniProtKB-KW"/>
</dbReference>
<dbReference type="EMBL" id="JABCLB010001478">
    <property type="protein sequence ID" value="NMU84175.1"/>
    <property type="molecule type" value="Genomic_DNA"/>
</dbReference>
<keyword evidence="1" id="KW-0540">Nuclease</keyword>
<protein>
    <submittedName>
        <fullName evidence="1">Type I restriction endonuclease subunit R</fullName>
    </submittedName>
</protein>
<keyword evidence="1" id="KW-0255">Endonuclease</keyword>
<gene>
    <name evidence="1" type="ORF">HKB16_14910</name>
</gene>
<dbReference type="Gene3D" id="3.90.1570.30">
    <property type="match status" value="1"/>
</dbReference>
<organism evidence="1 2">
    <name type="scientific">Vibrio parahaemolyticus</name>
    <dbReference type="NCBI Taxonomy" id="670"/>
    <lineage>
        <taxon>Bacteria</taxon>
        <taxon>Pseudomonadati</taxon>
        <taxon>Pseudomonadota</taxon>
        <taxon>Gammaproteobacteria</taxon>
        <taxon>Vibrionales</taxon>
        <taxon>Vibrionaceae</taxon>
        <taxon>Vibrio</taxon>
    </lineage>
</organism>
<name>A0A7Y0XCR6_VIBPH</name>
<dbReference type="AlphaFoldDB" id="A0A7Y0XCR6"/>